<feature type="transmembrane region" description="Helical" evidence="5">
    <location>
        <begin position="289"/>
        <end position="307"/>
    </location>
</feature>
<keyword evidence="4 5" id="KW-0472">Membrane</keyword>
<dbReference type="InterPro" id="IPR036259">
    <property type="entry name" value="MFS_trans_sf"/>
</dbReference>
<dbReference type="Gene3D" id="1.20.1250.20">
    <property type="entry name" value="MFS general substrate transporter like domains"/>
    <property type="match status" value="2"/>
</dbReference>
<feature type="transmembrane region" description="Helical" evidence="5">
    <location>
        <begin position="378"/>
        <end position="398"/>
    </location>
</feature>
<reference evidence="7" key="1">
    <citation type="submission" date="2018-06" db="EMBL/GenBank/DDBJ databases">
        <authorList>
            <person name="Zhirakovskaya E."/>
        </authorList>
    </citation>
    <scope>NUCLEOTIDE SEQUENCE</scope>
</reference>
<feature type="transmembrane region" description="Helical" evidence="5">
    <location>
        <begin position="146"/>
        <end position="167"/>
    </location>
</feature>
<feature type="transmembrane region" description="Helical" evidence="5">
    <location>
        <begin position="104"/>
        <end position="125"/>
    </location>
</feature>
<evidence type="ECO:0000313" key="7">
    <source>
        <dbReference type="EMBL" id="VAV98341.1"/>
    </source>
</evidence>
<feature type="transmembrane region" description="Helical" evidence="5">
    <location>
        <begin position="224"/>
        <end position="244"/>
    </location>
</feature>
<evidence type="ECO:0000259" key="6">
    <source>
        <dbReference type="PROSITE" id="PS50850"/>
    </source>
</evidence>
<dbReference type="InterPro" id="IPR011701">
    <property type="entry name" value="MFS"/>
</dbReference>
<dbReference type="EMBL" id="UOEI01000231">
    <property type="protein sequence ID" value="VAV98341.1"/>
    <property type="molecule type" value="Genomic_DNA"/>
</dbReference>
<accession>A0A3B0S5N6</accession>
<feature type="transmembrane region" description="Helical" evidence="5">
    <location>
        <begin position="44"/>
        <end position="65"/>
    </location>
</feature>
<dbReference type="GO" id="GO:0022857">
    <property type="term" value="F:transmembrane transporter activity"/>
    <property type="evidence" value="ECO:0007669"/>
    <property type="project" value="InterPro"/>
</dbReference>
<feature type="transmembrane region" description="Helical" evidence="5">
    <location>
        <begin position="12"/>
        <end position="32"/>
    </location>
</feature>
<feature type="domain" description="Major facilitator superfamily (MFS) profile" evidence="6">
    <location>
        <begin position="16"/>
        <end position="403"/>
    </location>
</feature>
<protein>
    <recommendedName>
        <fullName evidence="6">Major facilitator superfamily (MFS) profile domain-containing protein</fullName>
    </recommendedName>
</protein>
<dbReference type="GO" id="GO:0016020">
    <property type="term" value="C:membrane"/>
    <property type="evidence" value="ECO:0007669"/>
    <property type="project" value="UniProtKB-SubCell"/>
</dbReference>
<dbReference type="PROSITE" id="PS50850">
    <property type="entry name" value="MFS"/>
    <property type="match status" value="1"/>
</dbReference>
<evidence type="ECO:0000256" key="4">
    <source>
        <dbReference type="ARBA" id="ARBA00023136"/>
    </source>
</evidence>
<dbReference type="PANTHER" id="PTHR10924:SF6">
    <property type="entry name" value="SOLUTE CARRIER FAMILY 49 MEMBER A3"/>
    <property type="match status" value="1"/>
</dbReference>
<dbReference type="AlphaFoldDB" id="A0A3B0S5N6"/>
<evidence type="ECO:0000256" key="2">
    <source>
        <dbReference type="ARBA" id="ARBA00022692"/>
    </source>
</evidence>
<gene>
    <name evidence="7" type="ORF">MNBD_ACTINO01-2217</name>
</gene>
<feature type="transmembrane region" description="Helical" evidence="5">
    <location>
        <begin position="313"/>
        <end position="336"/>
    </location>
</feature>
<sequence>MNDVVEYRVYRYRWVVLGVFAVLNAVVQMNWIVFASVTGDAADFYQVSVLSIGFLSMIYMIVYIVVSIPASYVIDAYGIRIGVGVGATLTGVFALMRAGFATSYPLVVIATIGLAIGQPFVLNAITKIGANWFAVTERATAASIPALAQFIGIIMALAVAPFLVSNLGITGMLWVYGALSLAGWIATIVFVRDRPPTPPDASDLEERFTVFAGLRHIFAQRDMLILIALFFVGLGMFNAISTWIEQLVAPRGFDSEAAGIVGAVMLVGGIAGAGIISVLSDRTRRRKPFLVLALVGVVPGLIGLTFATTLPLLAVSSFTFGFFLMSAYPVGIQYGAEVSYPAPESTSQGVIVLAGQVAGVIFIFAMDGLRSGTGGSMSTSMLGFIAMTIAMIVLTSLLRESPMIVAERNEPASGT</sequence>
<keyword evidence="3 5" id="KW-1133">Transmembrane helix</keyword>
<name>A0A3B0S5N6_9ZZZZ</name>
<dbReference type="InterPro" id="IPR049680">
    <property type="entry name" value="FLVCR1-2_SLC49-like"/>
</dbReference>
<evidence type="ECO:0000256" key="5">
    <source>
        <dbReference type="SAM" id="Phobius"/>
    </source>
</evidence>
<feature type="transmembrane region" description="Helical" evidence="5">
    <location>
        <begin position="77"/>
        <end position="98"/>
    </location>
</feature>
<dbReference type="SUPFAM" id="SSF103473">
    <property type="entry name" value="MFS general substrate transporter"/>
    <property type="match status" value="1"/>
</dbReference>
<evidence type="ECO:0000256" key="1">
    <source>
        <dbReference type="ARBA" id="ARBA00004141"/>
    </source>
</evidence>
<dbReference type="InterPro" id="IPR020846">
    <property type="entry name" value="MFS_dom"/>
</dbReference>
<dbReference type="Pfam" id="PF07690">
    <property type="entry name" value="MFS_1"/>
    <property type="match status" value="1"/>
</dbReference>
<feature type="transmembrane region" description="Helical" evidence="5">
    <location>
        <begin position="348"/>
        <end position="366"/>
    </location>
</feature>
<dbReference type="PANTHER" id="PTHR10924">
    <property type="entry name" value="MAJOR FACILITATOR SUPERFAMILY PROTEIN-RELATED"/>
    <property type="match status" value="1"/>
</dbReference>
<keyword evidence="2 5" id="KW-0812">Transmembrane</keyword>
<evidence type="ECO:0000256" key="3">
    <source>
        <dbReference type="ARBA" id="ARBA00022989"/>
    </source>
</evidence>
<proteinExistence type="predicted"/>
<comment type="subcellular location">
    <subcellularLocation>
        <location evidence="1">Membrane</location>
        <topology evidence="1">Multi-pass membrane protein</topology>
    </subcellularLocation>
</comment>
<feature type="transmembrane region" description="Helical" evidence="5">
    <location>
        <begin position="256"/>
        <end position="277"/>
    </location>
</feature>
<feature type="transmembrane region" description="Helical" evidence="5">
    <location>
        <begin position="173"/>
        <end position="191"/>
    </location>
</feature>
<organism evidence="7">
    <name type="scientific">hydrothermal vent metagenome</name>
    <dbReference type="NCBI Taxonomy" id="652676"/>
    <lineage>
        <taxon>unclassified sequences</taxon>
        <taxon>metagenomes</taxon>
        <taxon>ecological metagenomes</taxon>
    </lineage>
</organism>